<organism evidence="2 3">
    <name type="scientific">Marinobacter nanhaiticus D15-8W</name>
    <dbReference type="NCBI Taxonomy" id="626887"/>
    <lineage>
        <taxon>Bacteria</taxon>
        <taxon>Pseudomonadati</taxon>
        <taxon>Pseudomonadota</taxon>
        <taxon>Gammaproteobacteria</taxon>
        <taxon>Pseudomonadales</taxon>
        <taxon>Marinobacteraceae</taxon>
        <taxon>Marinobacter</taxon>
    </lineage>
</organism>
<dbReference type="InterPro" id="IPR012334">
    <property type="entry name" value="Pectin_lyas_fold"/>
</dbReference>
<evidence type="ECO:0000313" key="2">
    <source>
        <dbReference type="EMBL" id="ENO16574.1"/>
    </source>
</evidence>
<reference evidence="2 3" key="1">
    <citation type="journal article" date="2013" name="Genome Announc.">
        <title>Genome Sequence of the Polycyclic Aromatic Hydrocarbon-Degrading Bacterium Strain Marinobacter nanhaiticus D15-8WT.</title>
        <authorList>
            <person name="Cui Z."/>
            <person name="Gao W."/>
            <person name="Li Q."/>
            <person name="Xu G."/>
            <person name="Zheng L."/>
        </authorList>
    </citation>
    <scope>NUCLEOTIDE SEQUENCE [LARGE SCALE GENOMIC DNA]</scope>
    <source>
        <strain evidence="2 3">D15-8W</strain>
    </source>
</reference>
<dbReference type="PANTHER" id="PTHR41339:SF1">
    <property type="entry name" value="SECRETED PROTEIN"/>
    <property type="match status" value="1"/>
</dbReference>
<feature type="region of interest" description="Disordered" evidence="1">
    <location>
        <begin position="70"/>
        <end position="96"/>
    </location>
</feature>
<gene>
    <name evidence="2" type="ORF">J057_02670</name>
</gene>
<feature type="region of interest" description="Disordered" evidence="1">
    <location>
        <begin position="334"/>
        <end position="359"/>
    </location>
</feature>
<evidence type="ECO:0000256" key="1">
    <source>
        <dbReference type="SAM" id="MobiDB-lite"/>
    </source>
</evidence>
<feature type="compositionally biased region" description="Basic and acidic residues" evidence="1">
    <location>
        <begin position="80"/>
        <end position="89"/>
    </location>
</feature>
<dbReference type="eggNOG" id="COG3291">
    <property type="taxonomic scope" value="Bacteria"/>
</dbReference>
<comment type="caution">
    <text evidence="2">The sequence shown here is derived from an EMBL/GenBank/DDBJ whole genome shotgun (WGS) entry which is preliminary data.</text>
</comment>
<dbReference type="STRING" id="626887.J057_02670"/>
<evidence type="ECO:0000313" key="3">
    <source>
        <dbReference type="Proteomes" id="UP000013165"/>
    </source>
</evidence>
<evidence type="ECO:0008006" key="4">
    <source>
        <dbReference type="Google" id="ProtNLM"/>
    </source>
</evidence>
<accession>N6W8I2</accession>
<dbReference type="Proteomes" id="UP000013165">
    <property type="component" value="Unassembled WGS sequence"/>
</dbReference>
<dbReference type="EMBL" id="APLQ01000010">
    <property type="protein sequence ID" value="ENO16574.1"/>
    <property type="molecule type" value="Genomic_DNA"/>
</dbReference>
<feature type="compositionally biased region" description="Basic and acidic residues" evidence="1">
    <location>
        <begin position="347"/>
        <end position="356"/>
    </location>
</feature>
<dbReference type="OrthoDB" id="237393at2"/>
<dbReference type="SUPFAM" id="SSF51126">
    <property type="entry name" value="Pectin lyase-like"/>
    <property type="match status" value="1"/>
</dbReference>
<name>N6W8I2_9GAMM</name>
<protein>
    <recommendedName>
        <fullName evidence="4">Right-handed parallel beta-helix repeat-containing protein</fullName>
    </recommendedName>
</protein>
<proteinExistence type="predicted"/>
<dbReference type="PANTHER" id="PTHR41339">
    <property type="entry name" value="LIPL48"/>
    <property type="match status" value="1"/>
</dbReference>
<dbReference type="Gene3D" id="2.160.20.10">
    <property type="entry name" value="Single-stranded right-handed beta-helix, Pectin lyase-like"/>
    <property type="match status" value="1"/>
</dbReference>
<sequence length="526" mass="57310">MSANASLLVEMLWRLKRGADQGQCPGVQFIHLNNLLRDVEYREDILSRIEAGGSDELKALVKEIREADNGEPLMAKPRSQRYEPREKQPRSPRSRGFKTAAWAFPVVTAAAVIVGFTAFENKTVRIGQDIVADTTWEAGKTYVLEKTIYVEHGASLTIENGVTIQGERGSALIVTRDSKLFSRGSADSPVIFTSAQNEGQRKRGDWGGVALLGKAPVNQPNAAIEGVPEGDARGQFGGTDRQDSCGVMQFTRIEFAGFEVYKDNELNGLTLAGCGQNTIIENVQVHRALDDGIEMFGGQVDLKNIVITGAGDDGLDWDWGWTGRVQFAVIQHHPDDGDNGFEGDNNGDDHNARPRSEPTFYNVTMVGGGLSAKKHRGMVVREGSGGHFHNMIIDSYGIEAIDLRDEVSALIGAGTLEFSGNIVASTGNLGQSADEQGDTNDDYGFDEKAWIRSSQNNNNFRVESAMLAAARNVSSPNFQPIMTSRQMQAVAPPQSEFFDESAIYQGAINPIADKSWLEGWTAFPES</sequence>
<dbReference type="InterPro" id="IPR011050">
    <property type="entry name" value="Pectin_lyase_fold/virulence"/>
</dbReference>
<keyword evidence="3" id="KW-1185">Reference proteome</keyword>
<dbReference type="HOGENOM" id="CLU_034925_0_0_6"/>
<dbReference type="RefSeq" id="WP_004583084.1">
    <property type="nucleotide sequence ID" value="NZ_AP028878.1"/>
</dbReference>
<dbReference type="AlphaFoldDB" id="N6W8I2"/>
<dbReference type="PATRIC" id="fig|626887.3.peg.512"/>